<accession>A0ABT7H703</accession>
<keyword evidence="1" id="KW-1133">Transmembrane helix</keyword>
<proteinExistence type="predicted"/>
<feature type="transmembrane region" description="Helical" evidence="1">
    <location>
        <begin position="86"/>
        <end position="106"/>
    </location>
</feature>
<evidence type="ECO:0000313" key="3">
    <source>
        <dbReference type="Proteomes" id="UP001223547"/>
    </source>
</evidence>
<organism evidence="2 3">
    <name type="scientific">Marinobacter albus</name>
    <dbReference type="NCBI Taxonomy" id="3030833"/>
    <lineage>
        <taxon>Bacteria</taxon>
        <taxon>Pseudomonadati</taxon>
        <taxon>Pseudomonadota</taxon>
        <taxon>Gammaproteobacteria</taxon>
        <taxon>Pseudomonadales</taxon>
        <taxon>Marinobacteraceae</taxon>
        <taxon>Marinobacter</taxon>
    </lineage>
</organism>
<keyword evidence="3" id="KW-1185">Reference proteome</keyword>
<reference evidence="2 3" key="1">
    <citation type="submission" date="2023-05" db="EMBL/GenBank/DDBJ databases">
        <title>Marinobacter albus sp. nov., a marine bacterium isolated from sand in a coastal intertidal zone of huludao.</title>
        <authorList>
            <person name="Deng T."/>
        </authorList>
    </citation>
    <scope>NUCLEOTIDE SEQUENCE [LARGE SCALE GENOMIC DNA]</scope>
    <source>
        <strain evidence="2 3">M216</strain>
    </source>
</reference>
<feature type="transmembrane region" description="Helical" evidence="1">
    <location>
        <begin position="112"/>
        <end position="134"/>
    </location>
</feature>
<protein>
    <recommendedName>
        <fullName evidence="4">DUF4386 domain-containing protein</fullName>
    </recommendedName>
</protein>
<name>A0ABT7H703_9GAMM</name>
<feature type="transmembrane region" description="Helical" evidence="1">
    <location>
        <begin position="53"/>
        <end position="74"/>
    </location>
</feature>
<keyword evidence="1" id="KW-0812">Transmembrane</keyword>
<gene>
    <name evidence="2" type="ORF">QQF73_00790</name>
</gene>
<comment type="caution">
    <text evidence="2">The sequence shown here is derived from an EMBL/GenBank/DDBJ whole genome shotgun (WGS) entry which is preliminary data.</text>
</comment>
<keyword evidence="1" id="KW-0472">Membrane</keyword>
<sequence>MGRINGSRVLLGGLVAGLVIVVGEYILNGIILFSEFASQREKFGLGDPSAGELAVGAMITVLYGVILIWIYAAIRPRFGPGPRTALIAAATFWAIAYVLFLASLWANSLVSMKFAVISILWGILEAPIAALIGARIYREE</sequence>
<evidence type="ECO:0000256" key="1">
    <source>
        <dbReference type="SAM" id="Phobius"/>
    </source>
</evidence>
<dbReference type="Proteomes" id="UP001223547">
    <property type="component" value="Unassembled WGS sequence"/>
</dbReference>
<feature type="transmembrane region" description="Helical" evidence="1">
    <location>
        <begin position="9"/>
        <end position="33"/>
    </location>
</feature>
<evidence type="ECO:0008006" key="4">
    <source>
        <dbReference type="Google" id="ProtNLM"/>
    </source>
</evidence>
<dbReference type="EMBL" id="JASSQD010000001">
    <property type="protein sequence ID" value="MDK9556141.1"/>
    <property type="molecule type" value="Genomic_DNA"/>
</dbReference>
<dbReference type="RefSeq" id="WP_219867313.1">
    <property type="nucleotide sequence ID" value="NZ_JASSQD010000001.1"/>
</dbReference>
<evidence type="ECO:0000313" key="2">
    <source>
        <dbReference type="EMBL" id="MDK9556141.1"/>
    </source>
</evidence>